<protein>
    <submittedName>
        <fullName evidence="13">Methyl-accepting chemotaxis protein</fullName>
    </submittedName>
</protein>
<keyword evidence="6 11" id="KW-0472">Membrane</keyword>
<feature type="coiled-coil region" evidence="9">
    <location>
        <begin position="373"/>
        <end position="410"/>
    </location>
</feature>
<evidence type="ECO:0000256" key="10">
    <source>
        <dbReference type="SAM" id="MobiDB-lite"/>
    </source>
</evidence>
<evidence type="ECO:0000313" key="13">
    <source>
        <dbReference type="EMBL" id="MBP2033704.1"/>
    </source>
</evidence>
<dbReference type="InterPro" id="IPR004089">
    <property type="entry name" value="MCPsignal_dom"/>
</dbReference>
<dbReference type="PANTHER" id="PTHR32089">
    <property type="entry name" value="METHYL-ACCEPTING CHEMOTAXIS PROTEIN MCPB"/>
    <property type="match status" value="1"/>
</dbReference>
<dbReference type="CDD" id="cd12912">
    <property type="entry name" value="PDC2_MCP_like"/>
    <property type="match status" value="1"/>
</dbReference>
<evidence type="ECO:0000256" key="9">
    <source>
        <dbReference type="SAM" id="Coils"/>
    </source>
</evidence>
<evidence type="ECO:0000256" key="8">
    <source>
        <dbReference type="PROSITE-ProRule" id="PRU00284"/>
    </source>
</evidence>
<feature type="region of interest" description="Disordered" evidence="10">
    <location>
        <begin position="443"/>
        <end position="467"/>
    </location>
</feature>
<dbReference type="Pfam" id="PF00015">
    <property type="entry name" value="MCPsignal"/>
    <property type="match status" value="1"/>
</dbReference>
<name>A0ABS4KUH0_9CLOT</name>
<evidence type="ECO:0000256" key="2">
    <source>
        <dbReference type="ARBA" id="ARBA00022475"/>
    </source>
</evidence>
<keyword evidence="2" id="KW-1003">Cell membrane</keyword>
<keyword evidence="5 11" id="KW-1133">Transmembrane helix</keyword>
<dbReference type="InterPro" id="IPR033479">
    <property type="entry name" value="dCache_1"/>
</dbReference>
<evidence type="ECO:0000313" key="14">
    <source>
        <dbReference type="Proteomes" id="UP001519307"/>
    </source>
</evidence>
<evidence type="ECO:0000256" key="5">
    <source>
        <dbReference type="ARBA" id="ARBA00022989"/>
    </source>
</evidence>
<dbReference type="PANTHER" id="PTHR32089:SF112">
    <property type="entry name" value="LYSOZYME-LIKE PROTEIN-RELATED"/>
    <property type="match status" value="1"/>
</dbReference>
<organism evidence="13 14">
    <name type="scientific">Clostridium algifaecis</name>
    <dbReference type="NCBI Taxonomy" id="1472040"/>
    <lineage>
        <taxon>Bacteria</taxon>
        <taxon>Bacillati</taxon>
        <taxon>Bacillota</taxon>
        <taxon>Clostridia</taxon>
        <taxon>Eubacteriales</taxon>
        <taxon>Clostridiaceae</taxon>
        <taxon>Clostridium</taxon>
    </lineage>
</organism>
<dbReference type="CDD" id="cd12914">
    <property type="entry name" value="PDC1_DGC_like"/>
    <property type="match status" value="1"/>
</dbReference>
<dbReference type="Pfam" id="PF02743">
    <property type="entry name" value="dCache_1"/>
    <property type="match status" value="1"/>
</dbReference>
<evidence type="ECO:0000256" key="7">
    <source>
        <dbReference type="ARBA" id="ARBA00023224"/>
    </source>
</evidence>
<comment type="subcellular location">
    <subcellularLocation>
        <location evidence="1">Cell membrane</location>
        <topology evidence="1">Multi-pass membrane protein</topology>
    </subcellularLocation>
</comment>
<dbReference type="Gene3D" id="1.10.287.950">
    <property type="entry name" value="Methyl-accepting chemotaxis protein"/>
    <property type="match status" value="1"/>
</dbReference>
<feature type="transmembrane region" description="Helical" evidence="11">
    <location>
        <begin position="7"/>
        <end position="28"/>
    </location>
</feature>
<dbReference type="PROSITE" id="PS50111">
    <property type="entry name" value="CHEMOTAXIS_TRANSDUC_2"/>
    <property type="match status" value="1"/>
</dbReference>
<sequence>MSIKKKIPMFIGILVLITMLVASSLVYYETSSKLYSASKVEMDSLVDSYVITMEHMIDKEQIKVEGLTQKKSIYDILNLRSSSANSDAYKSAVNTVSAELDAYVKKEGNLEHAFIVDKTGTIIADSDRHLINTSISDRNYNIETLKGKNVISETMTSKSTKAQIIVFSSPLIINGNLYGYSAAAVVAKSFSTPFKNVTVSQTQGSYAYLVDEKGNIIFHPDTSKIGKPVENSAVINFVNDMKKGKNVGSKFVDYTFQGDEKIAYCNLIPGVKWTFVLSANKSAIVAGARKITLLIVSMMLVLAIISILVGAIISKRIINPIEKVKKIIDKTSKLDLKSLDEADEYKELFNYKDEIGDIFRSILTMRKTLKGVVDNLSSESNKVTENAAFLENLTKELKQYVEETSNETDNISAGMEENSAVAEEIAASSGEMGNAVNDMANKAEEGSKNSEDVSKKAEELKESSNQSKMAAKNIYNDIKNSMENAIEDSKSVNKINELTEGILDITEQTNLLSLNASIEAARAGEAGKGFAVVADEVRQLAEQSSQTAENIKNVVGIVESSVKKLVDSSSSILKFLENTVNKDYDKFGNVAVQYNKDADTMNEFMMDFSAVSEELNASIEGIVKAVGEMAQTVSDGASGIQNVSEKTSNIFKKLENINSTATKNRESADVLKEIIEKFSI</sequence>
<dbReference type="Proteomes" id="UP001519307">
    <property type="component" value="Unassembled WGS sequence"/>
</dbReference>
<reference evidence="13 14" key="1">
    <citation type="submission" date="2021-03" db="EMBL/GenBank/DDBJ databases">
        <title>Genomic Encyclopedia of Type Strains, Phase IV (KMG-IV): sequencing the most valuable type-strain genomes for metagenomic binning, comparative biology and taxonomic classification.</title>
        <authorList>
            <person name="Goeker M."/>
        </authorList>
    </citation>
    <scope>NUCLEOTIDE SEQUENCE [LARGE SCALE GENOMIC DNA]</scope>
    <source>
        <strain evidence="13 14">DSM 28783</strain>
    </source>
</reference>
<dbReference type="Gene3D" id="3.30.450.20">
    <property type="entry name" value="PAS domain"/>
    <property type="match status" value="1"/>
</dbReference>
<evidence type="ECO:0000256" key="3">
    <source>
        <dbReference type="ARBA" id="ARBA00022500"/>
    </source>
</evidence>
<evidence type="ECO:0000256" key="1">
    <source>
        <dbReference type="ARBA" id="ARBA00004651"/>
    </source>
</evidence>
<feature type="transmembrane region" description="Helical" evidence="11">
    <location>
        <begin position="291"/>
        <end position="313"/>
    </location>
</feature>
<evidence type="ECO:0000256" key="4">
    <source>
        <dbReference type="ARBA" id="ARBA00022692"/>
    </source>
</evidence>
<dbReference type="EMBL" id="JAGGLM010000019">
    <property type="protein sequence ID" value="MBP2033704.1"/>
    <property type="molecule type" value="Genomic_DNA"/>
</dbReference>
<dbReference type="Gene3D" id="6.10.340.10">
    <property type="match status" value="1"/>
</dbReference>
<keyword evidence="7 8" id="KW-0807">Transducer</keyword>
<feature type="compositionally biased region" description="Basic and acidic residues" evidence="10">
    <location>
        <begin position="443"/>
        <end position="462"/>
    </location>
</feature>
<keyword evidence="4 11" id="KW-0812">Transmembrane</keyword>
<keyword evidence="9" id="KW-0175">Coiled coil</keyword>
<accession>A0ABS4KUH0</accession>
<dbReference type="RefSeq" id="WP_209702963.1">
    <property type="nucleotide sequence ID" value="NZ_JAGGLM010000019.1"/>
</dbReference>
<feature type="domain" description="Methyl-accepting transducer" evidence="12">
    <location>
        <begin position="393"/>
        <end position="644"/>
    </location>
</feature>
<comment type="caution">
    <text evidence="13">The sequence shown here is derived from an EMBL/GenBank/DDBJ whole genome shotgun (WGS) entry which is preliminary data.</text>
</comment>
<evidence type="ECO:0000256" key="11">
    <source>
        <dbReference type="SAM" id="Phobius"/>
    </source>
</evidence>
<keyword evidence="3" id="KW-0145">Chemotaxis</keyword>
<dbReference type="SUPFAM" id="SSF103190">
    <property type="entry name" value="Sensory domain-like"/>
    <property type="match status" value="2"/>
</dbReference>
<dbReference type="InterPro" id="IPR029151">
    <property type="entry name" value="Sensor-like_sf"/>
</dbReference>
<evidence type="ECO:0000256" key="6">
    <source>
        <dbReference type="ARBA" id="ARBA00023136"/>
    </source>
</evidence>
<proteinExistence type="predicted"/>
<keyword evidence="14" id="KW-1185">Reference proteome</keyword>
<dbReference type="SUPFAM" id="SSF58104">
    <property type="entry name" value="Methyl-accepting chemotaxis protein (MCP) signaling domain"/>
    <property type="match status" value="1"/>
</dbReference>
<dbReference type="SMART" id="SM00283">
    <property type="entry name" value="MA"/>
    <property type="match status" value="1"/>
</dbReference>
<gene>
    <name evidence="13" type="ORF">J2Z42_002411</name>
</gene>
<evidence type="ECO:0000259" key="12">
    <source>
        <dbReference type="PROSITE" id="PS50111"/>
    </source>
</evidence>